<dbReference type="CDD" id="cd14503">
    <property type="entry name" value="PTP-bact"/>
    <property type="match status" value="1"/>
</dbReference>
<dbReference type="Proteomes" id="UP000054396">
    <property type="component" value="Unassembled WGS sequence"/>
</dbReference>
<dbReference type="RefSeq" id="WP_058862611.1">
    <property type="nucleotide sequence ID" value="NZ_LPXO01000007.1"/>
</dbReference>
<dbReference type="OrthoDB" id="9805710at2"/>
<dbReference type="InterPro" id="IPR029021">
    <property type="entry name" value="Prot-tyrosine_phosphatase-like"/>
</dbReference>
<sequence>MDMREITPVYHVSPQISVEDVAEIKEAGIRLVICNRPDEEVAPDQQADAIGAAVEAAGLDFARLPLTHRTMNAENVSRQSELIAGAEGKVLAYCASGTRCTVVWALGHVGTLGVDDTLSAAAQAGYDLSGMRPTLEALSKV</sequence>
<evidence type="ECO:0000259" key="1">
    <source>
        <dbReference type="Pfam" id="PF04273"/>
    </source>
</evidence>
<dbReference type="EMBL" id="LPXO01000007">
    <property type="protein sequence ID" value="KUF10293.1"/>
    <property type="molecule type" value="Genomic_DNA"/>
</dbReference>
<accession>A0A0W7WI49</accession>
<organism evidence="2 3">
    <name type="scientific">Pseudoponticoccus marisrubri</name>
    <dbReference type="NCBI Taxonomy" id="1685382"/>
    <lineage>
        <taxon>Bacteria</taxon>
        <taxon>Pseudomonadati</taxon>
        <taxon>Pseudomonadota</taxon>
        <taxon>Alphaproteobacteria</taxon>
        <taxon>Rhodobacterales</taxon>
        <taxon>Roseobacteraceae</taxon>
        <taxon>Pseudoponticoccus</taxon>
    </lineage>
</organism>
<reference evidence="2 3" key="1">
    <citation type="submission" date="2015-12" db="EMBL/GenBank/DDBJ databases">
        <authorList>
            <person name="Shamseldin A."/>
            <person name="Moawad H."/>
            <person name="Abd El-Rahim W.M."/>
            <person name="Sadowsky M.J."/>
        </authorList>
    </citation>
    <scope>NUCLEOTIDE SEQUENCE [LARGE SCALE GENOMIC DNA]</scope>
    <source>
        <strain evidence="2 3">SJ5A-1</strain>
    </source>
</reference>
<dbReference type="Pfam" id="PF04273">
    <property type="entry name" value="BLH_phosphatase"/>
    <property type="match status" value="1"/>
</dbReference>
<dbReference type="Gene3D" id="3.90.190.10">
    <property type="entry name" value="Protein tyrosine phosphatase superfamily"/>
    <property type="match status" value="1"/>
</dbReference>
<keyword evidence="3" id="KW-1185">Reference proteome</keyword>
<dbReference type="STRING" id="1685382.AVJ23_12865"/>
<name>A0A0W7WI49_9RHOB</name>
<comment type="caution">
    <text evidence="2">The sequence shown here is derived from an EMBL/GenBank/DDBJ whole genome shotgun (WGS) entry which is preliminary data.</text>
</comment>
<dbReference type="NCBIfam" id="TIGR01244">
    <property type="entry name" value="TIGR01244 family sulfur transferase"/>
    <property type="match status" value="1"/>
</dbReference>
<gene>
    <name evidence="2" type="ORF">AVJ23_12865</name>
</gene>
<dbReference type="GO" id="GO:0016787">
    <property type="term" value="F:hydrolase activity"/>
    <property type="evidence" value="ECO:0007669"/>
    <property type="project" value="InterPro"/>
</dbReference>
<proteinExistence type="predicted"/>
<evidence type="ECO:0000313" key="3">
    <source>
        <dbReference type="Proteomes" id="UP000054396"/>
    </source>
</evidence>
<dbReference type="AlphaFoldDB" id="A0A0W7WI49"/>
<dbReference type="InterPro" id="IPR005939">
    <property type="entry name" value="BLH_phosphatase-like"/>
</dbReference>
<protein>
    <recommendedName>
        <fullName evidence="1">Beta-lactamase hydrolase-like protein phosphatase-like domain-containing protein</fullName>
    </recommendedName>
</protein>
<feature type="domain" description="Beta-lactamase hydrolase-like protein phosphatase-like" evidence="1">
    <location>
        <begin position="2"/>
        <end position="109"/>
    </location>
</feature>
<evidence type="ECO:0000313" key="2">
    <source>
        <dbReference type="EMBL" id="KUF10293.1"/>
    </source>
</evidence>